<gene>
    <name evidence="1" type="ORF">GCM10011374_05710</name>
</gene>
<protein>
    <submittedName>
        <fullName evidence="1">Uncharacterized protein</fullName>
    </submittedName>
</protein>
<name>A0A917GHU0_9MICC</name>
<dbReference type="RefSeq" id="WP_268235515.1">
    <property type="nucleotide sequence ID" value="NZ_BMEQ01000002.1"/>
</dbReference>
<organism evidence="1 2">
    <name type="scientific">Kocuria dechangensis</name>
    <dbReference type="NCBI Taxonomy" id="1176249"/>
    <lineage>
        <taxon>Bacteria</taxon>
        <taxon>Bacillati</taxon>
        <taxon>Actinomycetota</taxon>
        <taxon>Actinomycetes</taxon>
        <taxon>Micrococcales</taxon>
        <taxon>Micrococcaceae</taxon>
        <taxon>Kocuria</taxon>
    </lineage>
</organism>
<keyword evidence="2" id="KW-1185">Reference proteome</keyword>
<proteinExistence type="predicted"/>
<dbReference type="AlphaFoldDB" id="A0A917GHU0"/>
<reference evidence="1" key="2">
    <citation type="submission" date="2020-09" db="EMBL/GenBank/DDBJ databases">
        <authorList>
            <person name="Sun Q."/>
            <person name="Zhou Y."/>
        </authorList>
    </citation>
    <scope>NUCLEOTIDE SEQUENCE</scope>
    <source>
        <strain evidence="1">CGMCC 1.12187</strain>
    </source>
</reference>
<comment type="caution">
    <text evidence="1">The sequence shown here is derived from an EMBL/GenBank/DDBJ whole genome shotgun (WGS) entry which is preliminary data.</text>
</comment>
<accession>A0A917GHU0</accession>
<dbReference type="EMBL" id="BMEQ01000002">
    <property type="protein sequence ID" value="GGG46235.1"/>
    <property type="molecule type" value="Genomic_DNA"/>
</dbReference>
<dbReference type="Proteomes" id="UP000638848">
    <property type="component" value="Unassembled WGS sequence"/>
</dbReference>
<reference evidence="1" key="1">
    <citation type="journal article" date="2014" name="Int. J. Syst. Evol. Microbiol.">
        <title>Complete genome sequence of Corynebacterium casei LMG S-19264T (=DSM 44701T), isolated from a smear-ripened cheese.</title>
        <authorList>
            <consortium name="US DOE Joint Genome Institute (JGI-PGF)"/>
            <person name="Walter F."/>
            <person name="Albersmeier A."/>
            <person name="Kalinowski J."/>
            <person name="Ruckert C."/>
        </authorList>
    </citation>
    <scope>NUCLEOTIDE SEQUENCE</scope>
    <source>
        <strain evidence="1">CGMCC 1.12187</strain>
    </source>
</reference>
<evidence type="ECO:0000313" key="1">
    <source>
        <dbReference type="EMBL" id="GGG46235.1"/>
    </source>
</evidence>
<sequence length="40" mass="4508">MNRKLATTLVLIGASVAVFTKWREADADRTAWRDATDEVE</sequence>
<evidence type="ECO:0000313" key="2">
    <source>
        <dbReference type="Proteomes" id="UP000638848"/>
    </source>
</evidence>